<dbReference type="InterPro" id="IPR020476">
    <property type="entry name" value="Nudix_hydrolase"/>
</dbReference>
<dbReference type="AlphaFoldDB" id="F0NZY7"/>
<proteinExistence type="predicted"/>
<dbReference type="HOGENOM" id="CLU_104636_0_0_10"/>
<reference evidence="5" key="2">
    <citation type="journal article" date="2011" name="Stand. Genomic Sci.">
        <title>Complete genome sequence of Weeksella virosa type strain (9751T).</title>
        <authorList>
            <person name="Lang E."/>
            <person name="Teshima H."/>
            <person name="Lucas S."/>
            <person name="Lapidus A."/>
            <person name="Hammon N."/>
            <person name="Deshpande S."/>
            <person name="Nolan M."/>
            <person name="Cheng J."/>
            <person name="Pitluck S."/>
            <person name="Liolios K."/>
            <person name="Pagani I."/>
            <person name="Mikhailova N."/>
            <person name="Ivanova N."/>
            <person name="Mavromatis K."/>
            <person name="Pati A."/>
            <person name="Tapia R."/>
            <person name="Han C."/>
            <person name="Goodwin L."/>
            <person name="Chen A."/>
            <person name="Palaniappan K."/>
            <person name="Land M."/>
            <person name="Hauser L."/>
            <person name="Chang Y."/>
            <person name="Jeffries C."/>
            <person name="Brambilla E."/>
            <person name="Kopitz M."/>
            <person name="Rohde M."/>
            <person name="Goker M."/>
            <person name="Tindall B."/>
            <person name="Detter J."/>
            <person name="Woyke T."/>
            <person name="Bristow J."/>
            <person name="Eisen J."/>
            <person name="Markowitz V."/>
            <person name="Hugenholtz P."/>
            <person name="Klenk H."/>
            <person name="Kyrpides N."/>
        </authorList>
    </citation>
    <scope>NUCLEOTIDE SEQUENCE [LARGE SCALE GENOMIC DNA]</scope>
    <source>
        <strain evidence="5">ATCC 43766 / DSM 16922 / JCM 21250 / NBRC 16016 / NCTC 11634 / CL345/78</strain>
    </source>
</reference>
<sequence length="200" mass="23805">MYKVFLNENCIILSEKPEEGAKNVLYHYTSQIDEAVHYLSTNQNVRVNLYSEDLEELWFDFKNHFKIIEAAGGIVKNSKNEFLFIHRLGRWDLPKGKIEKGEDPETAAIREIEEECSIHGLVLNRFITTTYHIYYQKTYILKLTHWYDVSYIGEEQPKPQTEEGIEKVEWVKESEYEKLLVNSYPNIHLLFEKFYNQNNN</sequence>
<reference evidence="4 5" key="1">
    <citation type="journal article" date="2011" name="Stand. Genomic Sci.">
        <title>Complete genome sequence of Weeksella virosa type strain (9751).</title>
        <authorList>
            <person name="Lang E."/>
            <person name="Teshima H."/>
            <person name="Lucas S."/>
            <person name="Lapidus A."/>
            <person name="Hammon N."/>
            <person name="Deshpande S."/>
            <person name="Nolan M."/>
            <person name="Cheng J.F."/>
            <person name="Pitluck S."/>
            <person name="Liolios K."/>
            <person name="Pagani I."/>
            <person name="Mikhailova N."/>
            <person name="Ivanova N."/>
            <person name="Mavromatis K."/>
            <person name="Pati A."/>
            <person name="Tapia R."/>
            <person name="Han C."/>
            <person name="Goodwin L."/>
            <person name="Chen A."/>
            <person name="Palaniappan K."/>
            <person name="Land M."/>
            <person name="Hauser L."/>
            <person name="Chang Y.J."/>
            <person name="Jeffries C.D."/>
            <person name="Brambilla E.M."/>
            <person name="Kopitz M."/>
            <person name="Rohde M."/>
            <person name="Goker M."/>
            <person name="Tindall B.J."/>
            <person name="Detter J.C."/>
            <person name="Woyke T."/>
            <person name="Bristow J."/>
            <person name="Eisen J.A."/>
            <person name="Markowitz V."/>
            <person name="Hugenholtz P."/>
            <person name="Klenk H.P."/>
            <person name="Kyrpides N.C."/>
        </authorList>
    </citation>
    <scope>NUCLEOTIDE SEQUENCE [LARGE SCALE GENOMIC DNA]</scope>
    <source>
        <strain evidence="5">ATCC 43766 / DSM 16922 / JCM 21250 / NBRC 16016 / NCTC 11634 / CL345/78</strain>
    </source>
</reference>
<dbReference type="KEGG" id="wvi:Weevi_1719"/>
<dbReference type="PRINTS" id="PR00502">
    <property type="entry name" value="NUDIXFAMILY"/>
</dbReference>
<dbReference type="InterPro" id="IPR015797">
    <property type="entry name" value="NUDIX_hydrolase-like_dom_sf"/>
</dbReference>
<comment type="cofactor">
    <cofactor evidence="1">
        <name>Mg(2+)</name>
        <dbReference type="ChEBI" id="CHEBI:18420"/>
    </cofactor>
</comment>
<dbReference type="CDD" id="cd03673">
    <property type="entry name" value="NUDIX_Ap6A_hydrolase"/>
    <property type="match status" value="1"/>
</dbReference>
<dbReference type="SUPFAM" id="SSF55811">
    <property type="entry name" value="Nudix"/>
    <property type="match status" value="1"/>
</dbReference>
<dbReference type="eggNOG" id="COG0494">
    <property type="taxonomic scope" value="Bacteria"/>
</dbReference>
<organism evidence="4 5">
    <name type="scientific">Weeksella virosa (strain ATCC 43766 / DSM 16922 / JCM 21250 / CCUG 30538 / CDC 9751 / IAM 14551 / NBRC 16016 / NCTC 11634 / CL345/78)</name>
    <dbReference type="NCBI Taxonomy" id="865938"/>
    <lineage>
        <taxon>Bacteria</taxon>
        <taxon>Pseudomonadati</taxon>
        <taxon>Bacteroidota</taxon>
        <taxon>Flavobacteriia</taxon>
        <taxon>Flavobacteriales</taxon>
        <taxon>Weeksellaceae</taxon>
        <taxon>Weeksella</taxon>
    </lineage>
</organism>
<evidence type="ECO:0000313" key="4">
    <source>
        <dbReference type="EMBL" id="ADX68411.1"/>
    </source>
</evidence>
<dbReference type="RefSeq" id="WP_013598800.1">
    <property type="nucleotide sequence ID" value="NC_015144.1"/>
</dbReference>
<dbReference type="OrthoDB" id="9816289at2"/>
<dbReference type="GO" id="GO:0016787">
    <property type="term" value="F:hydrolase activity"/>
    <property type="evidence" value="ECO:0007669"/>
    <property type="project" value="UniProtKB-KW"/>
</dbReference>
<protein>
    <submittedName>
        <fullName evidence="4">NUDIX hydrolase</fullName>
    </submittedName>
</protein>
<dbReference type="Proteomes" id="UP000008641">
    <property type="component" value="Chromosome"/>
</dbReference>
<dbReference type="PANTHER" id="PTHR43046:SF2">
    <property type="entry name" value="8-OXO-DGTP DIPHOSPHATASE-RELATED"/>
    <property type="match status" value="1"/>
</dbReference>
<evidence type="ECO:0000256" key="1">
    <source>
        <dbReference type="ARBA" id="ARBA00001946"/>
    </source>
</evidence>
<dbReference type="PROSITE" id="PS51462">
    <property type="entry name" value="NUDIX"/>
    <property type="match status" value="1"/>
</dbReference>
<dbReference type="STRING" id="865938.Weevi_1719"/>
<keyword evidence="2 4" id="KW-0378">Hydrolase</keyword>
<evidence type="ECO:0000313" key="5">
    <source>
        <dbReference type="Proteomes" id="UP000008641"/>
    </source>
</evidence>
<dbReference type="PANTHER" id="PTHR43046">
    <property type="entry name" value="GDP-MANNOSE MANNOSYL HYDROLASE"/>
    <property type="match status" value="1"/>
</dbReference>
<keyword evidence="5" id="KW-1185">Reference proteome</keyword>
<dbReference type="EMBL" id="CP002455">
    <property type="protein sequence ID" value="ADX68411.1"/>
    <property type="molecule type" value="Genomic_DNA"/>
</dbReference>
<accession>F0NZY7</accession>
<dbReference type="Gene3D" id="3.90.79.10">
    <property type="entry name" value="Nucleoside Triphosphate Pyrophosphohydrolase"/>
    <property type="match status" value="1"/>
</dbReference>
<dbReference type="InterPro" id="IPR000086">
    <property type="entry name" value="NUDIX_hydrolase_dom"/>
</dbReference>
<dbReference type="Pfam" id="PF00293">
    <property type="entry name" value="NUDIX"/>
    <property type="match status" value="1"/>
</dbReference>
<feature type="domain" description="Nudix hydrolase" evidence="3">
    <location>
        <begin position="66"/>
        <end position="194"/>
    </location>
</feature>
<evidence type="ECO:0000256" key="2">
    <source>
        <dbReference type="ARBA" id="ARBA00022801"/>
    </source>
</evidence>
<evidence type="ECO:0000259" key="3">
    <source>
        <dbReference type="PROSITE" id="PS51462"/>
    </source>
</evidence>
<gene>
    <name evidence="4" type="ordered locus">Weevi_1719</name>
</gene>
<name>F0NZY7_WEEVC</name>